<protein>
    <submittedName>
        <fullName evidence="2">Deaminase</fullName>
    </submittedName>
</protein>
<name>A0ABY7ZKV0_9ACTN</name>
<evidence type="ECO:0000313" key="2">
    <source>
        <dbReference type="EMBL" id="WDZ83148.1"/>
    </source>
</evidence>
<organism evidence="2 3">
    <name type="scientific">Micromonospora cathayae</name>
    <dbReference type="NCBI Taxonomy" id="3028804"/>
    <lineage>
        <taxon>Bacteria</taxon>
        <taxon>Bacillati</taxon>
        <taxon>Actinomycetota</taxon>
        <taxon>Actinomycetes</taxon>
        <taxon>Micromonosporales</taxon>
        <taxon>Micromonosporaceae</taxon>
        <taxon>Micromonospora</taxon>
    </lineage>
</organism>
<evidence type="ECO:0000259" key="1">
    <source>
        <dbReference type="PROSITE" id="PS51747"/>
    </source>
</evidence>
<dbReference type="EMBL" id="CP118615">
    <property type="protein sequence ID" value="WDZ83148.1"/>
    <property type="molecule type" value="Genomic_DNA"/>
</dbReference>
<dbReference type="SUPFAM" id="SSF53927">
    <property type="entry name" value="Cytidine deaminase-like"/>
    <property type="match status" value="1"/>
</dbReference>
<proteinExistence type="predicted"/>
<dbReference type="PROSITE" id="PS51747">
    <property type="entry name" value="CYT_DCMP_DEAMINASES_2"/>
    <property type="match status" value="1"/>
</dbReference>
<feature type="domain" description="CMP/dCMP-type deaminase" evidence="1">
    <location>
        <begin position="5"/>
        <end position="118"/>
    </location>
</feature>
<sequence>MPDALTADELVALALEVSEEGMRAGELPVGAVVVRGTEVVGRAYTQERTQGRRLVHADLLAMEQADRQLGWRDRGAALVLAVTLEPCLMCLGAAMSLGVSQVYYGLEAPDDGAAGVPAVWRPTRSAMSFSRLPAVAGGFRRQECAEQFRRYAESAPDGSLRRYAESMAALPDDLVDG</sequence>
<reference evidence="2 3" key="1">
    <citation type="submission" date="2023-02" db="EMBL/GenBank/DDBJ databases">
        <authorList>
            <person name="Mo P."/>
        </authorList>
    </citation>
    <scope>NUCLEOTIDE SEQUENCE [LARGE SCALE GENOMIC DNA]</scope>
    <source>
        <strain evidence="2 3">HUAS 3</strain>
    </source>
</reference>
<dbReference type="CDD" id="cd01285">
    <property type="entry name" value="nucleoside_deaminase"/>
    <property type="match status" value="1"/>
</dbReference>
<accession>A0ABY7ZKV0</accession>
<evidence type="ECO:0000313" key="3">
    <source>
        <dbReference type="Proteomes" id="UP001219605"/>
    </source>
</evidence>
<dbReference type="RefSeq" id="WP_275029567.1">
    <property type="nucleotide sequence ID" value="NZ_CP118615.1"/>
</dbReference>
<dbReference type="InterPro" id="IPR002125">
    <property type="entry name" value="CMP_dCMP_dom"/>
</dbReference>
<gene>
    <name evidence="2" type="ORF">PVK37_22150</name>
</gene>
<dbReference type="Gene3D" id="3.40.140.10">
    <property type="entry name" value="Cytidine Deaminase, domain 2"/>
    <property type="match status" value="1"/>
</dbReference>
<dbReference type="PANTHER" id="PTHR11079:SF179">
    <property type="entry name" value="TRNA(ADENINE(34)) DEAMINASE, CHLOROPLASTIC"/>
    <property type="match status" value="1"/>
</dbReference>
<keyword evidence="3" id="KW-1185">Reference proteome</keyword>
<dbReference type="PANTHER" id="PTHR11079">
    <property type="entry name" value="CYTOSINE DEAMINASE FAMILY MEMBER"/>
    <property type="match status" value="1"/>
</dbReference>
<dbReference type="Proteomes" id="UP001219605">
    <property type="component" value="Chromosome"/>
</dbReference>
<dbReference type="Pfam" id="PF00383">
    <property type="entry name" value="dCMP_cyt_deam_1"/>
    <property type="match status" value="1"/>
</dbReference>
<dbReference type="InterPro" id="IPR016193">
    <property type="entry name" value="Cytidine_deaminase-like"/>
</dbReference>